<dbReference type="Gene3D" id="2.60.40.10">
    <property type="entry name" value="Immunoglobulins"/>
    <property type="match status" value="1"/>
</dbReference>
<dbReference type="Ensembl" id="ENSGMOT00000047573.1">
    <property type="protein sequence ID" value="ENSGMOP00000061568.1"/>
    <property type="gene ID" value="ENSGMOG00000036839.1"/>
</dbReference>
<dbReference type="AlphaFoldDB" id="A0A8C5FU76"/>
<keyword evidence="2" id="KW-1185">Reference proteome</keyword>
<dbReference type="Proteomes" id="UP000694546">
    <property type="component" value="Chromosome 23"/>
</dbReference>
<dbReference type="InterPro" id="IPR013783">
    <property type="entry name" value="Ig-like_fold"/>
</dbReference>
<evidence type="ECO:0000313" key="1">
    <source>
        <dbReference type="Ensembl" id="ENSGMOP00000061568.1"/>
    </source>
</evidence>
<evidence type="ECO:0000313" key="2">
    <source>
        <dbReference type="Proteomes" id="UP000694546"/>
    </source>
</evidence>
<dbReference type="InterPro" id="IPR036179">
    <property type="entry name" value="Ig-like_dom_sf"/>
</dbReference>
<dbReference type="SUPFAM" id="SSF48726">
    <property type="entry name" value="Immunoglobulin"/>
    <property type="match status" value="1"/>
</dbReference>
<protein>
    <submittedName>
        <fullName evidence="1">Uncharacterized protein</fullName>
    </submittedName>
</protein>
<reference evidence="1" key="2">
    <citation type="submission" date="2025-09" db="UniProtKB">
        <authorList>
            <consortium name="Ensembl"/>
        </authorList>
    </citation>
    <scope>IDENTIFICATION</scope>
</reference>
<proteinExistence type="predicted"/>
<organism evidence="1 2">
    <name type="scientific">Gadus morhua</name>
    <name type="common">Atlantic cod</name>
    <dbReference type="NCBI Taxonomy" id="8049"/>
    <lineage>
        <taxon>Eukaryota</taxon>
        <taxon>Metazoa</taxon>
        <taxon>Chordata</taxon>
        <taxon>Craniata</taxon>
        <taxon>Vertebrata</taxon>
        <taxon>Euteleostomi</taxon>
        <taxon>Actinopterygii</taxon>
        <taxon>Neopterygii</taxon>
        <taxon>Teleostei</taxon>
        <taxon>Neoteleostei</taxon>
        <taxon>Acanthomorphata</taxon>
        <taxon>Zeiogadaria</taxon>
        <taxon>Gadariae</taxon>
        <taxon>Gadiformes</taxon>
        <taxon>Gadoidei</taxon>
        <taxon>Gadidae</taxon>
        <taxon>Gadus</taxon>
    </lineage>
</organism>
<sequence>RFCWSFLLHRVSTREGKYANLPCGLDSPVNLKDEVFDWKKEQQEEFFYKGKDYNNQGREGQDPQFVGRVRLLPGGLQASKASMILSSVTQADSGVHKACPRSLRFLLITPPPPSVPQG</sequence>
<dbReference type="GeneTree" id="ENSGT01030000239945"/>
<reference evidence="1" key="1">
    <citation type="submission" date="2025-08" db="UniProtKB">
        <authorList>
            <consortium name="Ensembl"/>
        </authorList>
    </citation>
    <scope>IDENTIFICATION</scope>
</reference>
<name>A0A8C5FU76_GADMO</name>
<accession>A0A8C5FU76</accession>